<protein>
    <recommendedName>
        <fullName evidence="1">UPF0246 protein ETEE_2329</fullName>
    </recommendedName>
</protein>
<dbReference type="NCBIfam" id="NF002541">
    <property type="entry name" value="PRK02101.1-1"/>
    <property type="match status" value="1"/>
</dbReference>
<proteinExistence type="inferred from homology"/>
<dbReference type="GO" id="GO:0033194">
    <property type="term" value="P:response to hydroperoxide"/>
    <property type="evidence" value="ECO:0007669"/>
    <property type="project" value="TreeGrafter"/>
</dbReference>
<dbReference type="Proteomes" id="UP000028681">
    <property type="component" value="Chromosome"/>
</dbReference>
<dbReference type="EMBL" id="CP006664">
    <property type="protein sequence ID" value="AIJ08771.1"/>
    <property type="molecule type" value="Genomic_DNA"/>
</dbReference>
<dbReference type="Pfam" id="PF03883">
    <property type="entry name" value="H2O2_YaaD"/>
    <property type="match status" value="1"/>
</dbReference>
<dbReference type="HAMAP" id="MF_00652">
    <property type="entry name" value="UPF0246"/>
    <property type="match status" value="1"/>
</dbReference>
<organism evidence="2 3">
    <name type="scientific">Edwardsiella anguillarum ET080813</name>
    <dbReference type="NCBI Taxonomy" id="667120"/>
    <lineage>
        <taxon>Bacteria</taxon>
        <taxon>Pseudomonadati</taxon>
        <taxon>Pseudomonadota</taxon>
        <taxon>Gammaproteobacteria</taxon>
        <taxon>Enterobacterales</taxon>
        <taxon>Hafniaceae</taxon>
        <taxon>Edwardsiella</taxon>
    </lineage>
</organism>
<dbReference type="PANTHER" id="PTHR30283:SF4">
    <property type="entry name" value="PEROXIDE STRESS RESISTANCE PROTEIN YAAA"/>
    <property type="match status" value="1"/>
</dbReference>
<evidence type="ECO:0000256" key="1">
    <source>
        <dbReference type="HAMAP-Rule" id="MF_00652"/>
    </source>
</evidence>
<reference evidence="2 3" key="1">
    <citation type="journal article" date="2012" name="PLoS ONE">
        <title>Edwardsiella comparative phylogenomics reveal the new intra/inter-species taxonomic relationships, virulence evolution and niche adaptation mechanisms.</title>
        <authorList>
            <person name="Yang M."/>
            <person name="Lv Y."/>
            <person name="Xiao J."/>
            <person name="Wu H."/>
            <person name="Zheng H."/>
            <person name="Liu Q."/>
            <person name="Zhang Y."/>
            <person name="Wang Q."/>
        </authorList>
    </citation>
    <scope>NUCLEOTIDE SEQUENCE [LARGE SCALE GENOMIC DNA]</scope>
    <source>
        <strain evidence="3">080813</strain>
    </source>
</reference>
<name>A0A076LLJ0_9GAMM</name>
<gene>
    <name evidence="2" type="ORF">ETEE_2329</name>
</gene>
<dbReference type="AlphaFoldDB" id="A0A076LLJ0"/>
<comment type="similarity">
    <text evidence="1">Belongs to the UPF0246 family.</text>
</comment>
<dbReference type="NCBIfam" id="NF002542">
    <property type="entry name" value="PRK02101.1-3"/>
    <property type="match status" value="1"/>
</dbReference>
<dbReference type="PANTHER" id="PTHR30283">
    <property type="entry name" value="PEROXIDE STRESS RESPONSE PROTEIN YAAA"/>
    <property type="match status" value="1"/>
</dbReference>
<evidence type="ECO:0000313" key="2">
    <source>
        <dbReference type="EMBL" id="AIJ08771.1"/>
    </source>
</evidence>
<accession>A0A076LLJ0</accession>
<sequence>MIAKGERRLPLSQQFSPPPAQFATVDEVTHLLLQDAAMLTIISPAKTLDYTSPLATQRYTQPQMLAQAETLMQTVRTLTPAQLGSLMKISDKLAGLNAARFTEWQPRFTPENARQAILAFKGDVYTGLQAETFSEQDFDFAQRHLCMLSGLYGVLRPLDLMMPYRLEMGTRLHTPYGNDLYAFWGDSITRQLNQQLQQQGDRVVVNLASDEYFKAVRPAALEGELIKPIFMDEKNGSMKVISFYAKKARGLMSRFIIQARLRDPEQLKAFDLEGYAFAGETQGRQGRELLFTRRHSAISPAL</sequence>
<dbReference type="InterPro" id="IPR005583">
    <property type="entry name" value="YaaA"/>
</dbReference>
<dbReference type="HOGENOM" id="CLU_061989_0_0_6"/>
<evidence type="ECO:0000313" key="3">
    <source>
        <dbReference type="Proteomes" id="UP000028681"/>
    </source>
</evidence>
<dbReference type="KEGG" id="ete:ETEE_2329"/>
<dbReference type="GO" id="GO:0005829">
    <property type="term" value="C:cytosol"/>
    <property type="evidence" value="ECO:0007669"/>
    <property type="project" value="TreeGrafter"/>
</dbReference>